<evidence type="ECO:0000313" key="2">
    <source>
        <dbReference type="EMBL" id="TGY41517.1"/>
    </source>
</evidence>
<reference evidence="2 3" key="1">
    <citation type="submission" date="2019-04" db="EMBL/GenBank/DDBJ databases">
        <title>Microbes associate with the intestines of laboratory mice.</title>
        <authorList>
            <person name="Navarre W."/>
            <person name="Wong E."/>
            <person name="Huang K."/>
            <person name="Tropini C."/>
            <person name="Ng K."/>
            <person name="Yu B."/>
        </authorList>
    </citation>
    <scope>NUCLEOTIDE SEQUENCE [LARGE SCALE GENOMIC DNA]</scope>
    <source>
        <strain evidence="2 3">NM50_B9-20</strain>
    </source>
</reference>
<dbReference type="OrthoDB" id="1912388at2"/>
<feature type="transmembrane region" description="Helical" evidence="1">
    <location>
        <begin position="58"/>
        <end position="77"/>
    </location>
</feature>
<dbReference type="Proteomes" id="UP000306888">
    <property type="component" value="Unassembled WGS sequence"/>
</dbReference>
<feature type="transmembrane region" description="Helical" evidence="1">
    <location>
        <begin position="34"/>
        <end position="52"/>
    </location>
</feature>
<dbReference type="RefSeq" id="WP_136007538.1">
    <property type="nucleotide sequence ID" value="NZ_SRYR01000007.1"/>
</dbReference>
<accession>A0A4S2DHD6</accession>
<comment type="caution">
    <text evidence="2">The sequence shown here is derived from an EMBL/GenBank/DDBJ whole genome shotgun (WGS) entry which is preliminary data.</text>
</comment>
<keyword evidence="1" id="KW-1133">Transmembrane helix</keyword>
<evidence type="ECO:0000313" key="3">
    <source>
        <dbReference type="Proteomes" id="UP000306888"/>
    </source>
</evidence>
<gene>
    <name evidence="2" type="ORF">E5347_12365</name>
</gene>
<evidence type="ECO:0000256" key="1">
    <source>
        <dbReference type="SAM" id="Phobius"/>
    </source>
</evidence>
<name>A0A4S2DHD6_9CLOT</name>
<protein>
    <submittedName>
        <fullName evidence="2">Uncharacterized protein</fullName>
    </submittedName>
</protein>
<dbReference type="EMBL" id="SRYR01000007">
    <property type="protein sequence ID" value="TGY41517.1"/>
    <property type="molecule type" value="Genomic_DNA"/>
</dbReference>
<dbReference type="AlphaFoldDB" id="A0A4S2DHD6"/>
<keyword evidence="3" id="KW-1185">Reference proteome</keyword>
<keyword evidence="1" id="KW-0472">Membrane</keyword>
<proteinExistence type="predicted"/>
<feature type="transmembrane region" description="Helical" evidence="1">
    <location>
        <begin position="89"/>
        <end position="105"/>
    </location>
</feature>
<sequence>MERISSNLFMLALIVYYIPKLFKIRKFNYRKAHIAVGTLSVVAMCLALFQKIGTEDFIKYIGFTLVMLSIGVTGYFLTKKRGLSKKLHIISTIGFFVYLFLVVAVF</sequence>
<keyword evidence="1" id="KW-0812">Transmembrane</keyword>
<organism evidence="2 3">
    <name type="scientific">Clostridium sartagoforme</name>
    <dbReference type="NCBI Taxonomy" id="84031"/>
    <lineage>
        <taxon>Bacteria</taxon>
        <taxon>Bacillati</taxon>
        <taxon>Bacillota</taxon>
        <taxon>Clostridia</taxon>
        <taxon>Eubacteriales</taxon>
        <taxon>Clostridiaceae</taxon>
        <taxon>Clostridium</taxon>
    </lineage>
</organism>